<evidence type="ECO:0000256" key="2">
    <source>
        <dbReference type="ARBA" id="ARBA00022630"/>
    </source>
</evidence>
<evidence type="ECO:0000313" key="6">
    <source>
        <dbReference type="Proteomes" id="UP001226577"/>
    </source>
</evidence>
<evidence type="ECO:0000256" key="4">
    <source>
        <dbReference type="ARBA" id="ARBA00023002"/>
    </source>
</evidence>
<proteinExistence type="inferred from homology"/>
<dbReference type="SUPFAM" id="SSF51905">
    <property type="entry name" value="FAD/NAD(P)-binding domain"/>
    <property type="match status" value="2"/>
</dbReference>
<accession>A0ABT9RXN6</accession>
<dbReference type="Pfam" id="PF00743">
    <property type="entry name" value="FMO-like"/>
    <property type="match status" value="1"/>
</dbReference>
<comment type="caution">
    <text evidence="5">The sequence shown here is derived from an EMBL/GenBank/DDBJ whole genome shotgun (WGS) entry which is preliminary data.</text>
</comment>
<dbReference type="InterPro" id="IPR051209">
    <property type="entry name" value="FAD-bind_Monooxygenase_sf"/>
</dbReference>
<keyword evidence="6" id="KW-1185">Reference proteome</keyword>
<evidence type="ECO:0000313" key="5">
    <source>
        <dbReference type="EMBL" id="MDP9889999.1"/>
    </source>
</evidence>
<dbReference type="InterPro" id="IPR036188">
    <property type="entry name" value="FAD/NAD-bd_sf"/>
</dbReference>
<dbReference type="EMBL" id="JAUSRE010000021">
    <property type="protein sequence ID" value="MDP9889999.1"/>
    <property type="molecule type" value="Genomic_DNA"/>
</dbReference>
<keyword evidence="4" id="KW-0560">Oxidoreductase</keyword>
<protein>
    <submittedName>
        <fullName evidence="5">Cation diffusion facilitator CzcD-associated flavoprotein CzcO</fullName>
    </submittedName>
</protein>
<evidence type="ECO:0000256" key="3">
    <source>
        <dbReference type="ARBA" id="ARBA00022827"/>
    </source>
</evidence>
<dbReference type="PANTHER" id="PTHR42877">
    <property type="entry name" value="L-ORNITHINE N(5)-MONOOXYGENASE-RELATED"/>
    <property type="match status" value="1"/>
</dbReference>
<dbReference type="PANTHER" id="PTHR42877:SF4">
    <property type="entry name" value="FAD_NAD(P)-BINDING DOMAIN-CONTAINING PROTEIN-RELATED"/>
    <property type="match status" value="1"/>
</dbReference>
<dbReference type="Gene3D" id="3.50.50.60">
    <property type="entry name" value="FAD/NAD(P)-binding domain"/>
    <property type="match status" value="2"/>
</dbReference>
<keyword evidence="3" id="KW-0274">FAD</keyword>
<comment type="similarity">
    <text evidence="1">Belongs to the FAD-binding monooxygenase family.</text>
</comment>
<evidence type="ECO:0000256" key="1">
    <source>
        <dbReference type="ARBA" id="ARBA00010139"/>
    </source>
</evidence>
<dbReference type="InterPro" id="IPR020946">
    <property type="entry name" value="Flavin_mOase-like"/>
</dbReference>
<reference evidence="5 6" key="1">
    <citation type="submission" date="2023-07" db="EMBL/GenBank/DDBJ databases">
        <title>Sorghum-associated microbial communities from plants grown in Nebraska, USA.</title>
        <authorList>
            <person name="Schachtman D."/>
        </authorList>
    </citation>
    <scope>NUCLEOTIDE SEQUENCE [LARGE SCALE GENOMIC DNA]</scope>
    <source>
        <strain evidence="5 6">CC222</strain>
    </source>
</reference>
<organism evidence="5 6">
    <name type="scientific">Pseudarthrobacter enclensis</name>
    <dbReference type="NCBI Taxonomy" id="993070"/>
    <lineage>
        <taxon>Bacteria</taxon>
        <taxon>Bacillati</taxon>
        <taxon>Actinomycetota</taxon>
        <taxon>Actinomycetes</taxon>
        <taxon>Micrococcales</taxon>
        <taxon>Micrococcaceae</taxon>
        <taxon>Pseudarthrobacter</taxon>
    </lineage>
</organism>
<dbReference type="PRINTS" id="PR00469">
    <property type="entry name" value="PNDRDTASEII"/>
</dbReference>
<sequence length="518" mass="57250">MTTPDTAVTSEAGRSHENDPLNNVDVIIIGTGFSGLGMGIQLVRENNKSFVMLERAADVGGTWRDNTYPGAACDIQSHLYSYSFRPNPDWSRVYATQPEILQYLQAAAREEGLIPHIRFGAEVLDARWDETQERWIVSTPRGTFAGKSLITASGHLSDPKFPNIKGIDGFTGEIFHSAQWDHSVELEGKRIGVVGSGASAIQIVPEIAETATHLTVFQRSAPYVIPRLDYFYTDAERGMFRKFPHTAQAIRDELFWGNEARFPQRRGVPAFIDQITEVADNHRKTQVTDPVLYKQLTPDYAIGCKRILISNDYYPALGRPNVTLETDGISHIEGNAVITSTGERHELDVLILSTGFEASDLPISHRIYGKSGASLAEHWSNGGQAYACTTVSGFPNLFVMLGPNTGLGAGSIIYMAETQISYIAGALKYMRENSVSSLEVTAEAEEEYVKTIDERAQGTVWLSGGCESWYVDPRNGRLTTLWPDFMSQFRKENGTFKDAAYVVKTHANQGQPMFAGGR</sequence>
<dbReference type="Proteomes" id="UP001226577">
    <property type="component" value="Unassembled WGS sequence"/>
</dbReference>
<name>A0ABT9RXN6_9MICC</name>
<gene>
    <name evidence="5" type="ORF">J2X98_003611</name>
</gene>
<keyword evidence="2" id="KW-0285">Flavoprotein</keyword>
<dbReference type="RefSeq" id="WP_307310874.1">
    <property type="nucleotide sequence ID" value="NZ_JAUSRE010000021.1"/>
</dbReference>